<keyword evidence="2 6" id="KW-0812">Transmembrane</keyword>
<comment type="caution">
    <text evidence="8">The sequence shown here is derived from an EMBL/GenBank/DDBJ whole genome shotgun (WGS) entry which is preliminary data.</text>
</comment>
<evidence type="ECO:0000313" key="8">
    <source>
        <dbReference type="EMBL" id="OKL53942.1"/>
    </source>
</evidence>
<dbReference type="InterPro" id="IPR023494">
    <property type="entry name" value="Cyt_c_bgen_Ccs1/CcsB/ResB"/>
</dbReference>
<sequence>MRRWYSVSEVIAWLRWSWRQLTSMRVAIFLLLALALAALPGSLIPQRAQSPEKVAEFLSSYPRLGPVLDWLGAFSVYTSVWFSAIYLLLFISLIGCILPRTRDLYRSLTSPPVRIPSRLSRFEAYRHVQTDDADALKTLEDRLSRRYRLTRFPDGISAERGYVKEIGNLLFHYALVGILIAFAWGQLATYRGQAIVIEGRGFANALVDYDSFESGAWFRESDLTPFSFTLDRFASAFAPSGRPEAFRADVTIRDTAPDGTPRERAEVITPNHPIEAGGAAITLSGNGFAPIVKVTDAKGKVSFNGPVPFIPKDATYTSRGVIKVPDVSAGLDQLGFSGVFLPAAAQQDGTWVSAHPTLLQPLLVLDVWRGNLGLDDGIPRNAFELHTEKLTQALGSDGTPVALQLTPGAKAELPGGLGTIEFVDLARFASFDVRSDPSLLWLLISTVTAISGLCISLFVPRRRMWVRAEHSGGITVIEAAALSRGDDAGLQAELDWLLAALPQPPTPAQED</sequence>
<evidence type="ECO:0000256" key="1">
    <source>
        <dbReference type="ARBA" id="ARBA00004141"/>
    </source>
</evidence>
<feature type="transmembrane region" description="Helical" evidence="6">
    <location>
        <begin position="439"/>
        <end position="459"/>
    </location>
</feature>
<protein>
    <recommendedName>
        <fullName evidence="7">ResB-like domain-containing protein</fullName>
    </recommendedName>
</protein>
<evidence type="ECO:0000259" key="7">
    <source>
        <dbReference type="Pfam" id="PF05140"/>
    </source>
</evidence>
<feature type="domain" description="ResB-like" evidence="7">
    <location>
        <begin position="24"/>
        <end position="495"/>
    </location>
</feature>
<evidence type="ECO:0000313" key="9">
    <source>
        <dbReference type="Proteomes" id="UP000185628"/>
    </source>
</evidence>
<evidence type="ECO:0000256" key="5">
    <source>
        <dbReference type="ARBA" id="ARBA00023136"/>
    </source>
</evidence>
<dbReference type="EMBL" id="MQVR01000033">
    <property type="protein sequence ID" value="OKL53942.1"/>
    <property type="molecule type" value="Genomic_DNA"/>
</dbReference>
<dbReference type="PANTHER" id="PTHR31566">
    <property type="entry name" value="CYTOCHROME C BIOGENESIS PROTEIN CCS1, CHLOROPLASTIC"/>
    <property type="match status" value="1"/>
</dbReference>
<gene>
    <name evidence="8" type="ORF">BSZ39_06755</name>
</gene>
<organism evidence="8 9">
    <name type="scientific">Bowdeniella nasicola</name>
    <dbReference type="NCBI Taxonomy" id="208480"/>
    <lineage>
        <taxon>Bacteria</taxon>
        <taxon>Bacillati</taxon>
        <taxon>Actinomycetota</taxon>
        <taxon>Actinomycetes</taxon>
        <taxon>Actinomycetales</taxon>
        <taxon>Actinomycetaceae</taxon>
        <taxon>Bowdeniella</taxon>
    </lineage>
</organism>
<keyword evidence="4 6" id="KW-1133">Transmembrane helix</keyword>
<keyword evidence="9" id="KW-1185">Reference proteome</keyword>
<feature type="transmembrane region" description="Helical" evidence="6">
    <location>
        <begin position="169"/>
        <end position="187"/>
    </location>
</feature>
<proteinExistence type="predicted"/>
<reference evidence="9" key="1">
    <citation type="submission" date="2016-12" db="EMBL/GenBank/DDBJ databases">
        <authorList>
            <person name="Meng X."/>
        </authorList>
    </citation>
    <scope>NUCLEOTIDE SEQUENCE [LARGE SCALE GENOMIC DNA]</scope>
    <source>
        <strain evidence="9">DSM 19116</strain>
    </source>
</reference>
<evidence type="ECO:0000256" key="3">
    <source>
        <dbReference type="ARBA" id="ARBA00022748"/>
    </source>
</evidence>
<dbReference type="PANTHER" id="PTHR31566:SF0">
    <property type="entry name" value="CYTOCHROME C BIOGENESIS PROTEIN CCS1, CHLOROPLASTIC"/>
    <property type="match status" value="1"/>
</dbReference>
<dbReference type="InterPro" id="IPR007816">
    <property type="entry name" value="ResB-like_domain"/>
</dbReference>
<dbReference type="GO" id="GO:0016020">
    <property type="term" value="C:membrane"/>
    <property type="evidence" value="ECO:0007669"/>
    <property type="project" value="UniProtKB-SubCell"/>
</dbReference>
<evidence type="ECO:0000256" key="4">
    <source>
        <dbReference type="ARBA" id="ARBA00022989"/>
    </source>
</evidence>
<feature type="transmembrane region" description="Helical" evidence="6">
    <location>
        <begin position="71"/>
        <end position="98"/>
    </location>
</feature>
<keyword evidence="5 6" id="KW-0472">Membrane</keyword>
<comment type="subcellular location">
    <subcellularLocation>
        <location evidence="1">Membrane</location>
        <topology evidence="1">Multi-pass membrane protein</topology>
    </subcellularLocation>
</comment>
<keyword evidence="3" id="KW-0201">Cytochrome c-type biogenesis</keyword>
<dbReference type="AlphaFoldDB" id="A0A1Q5Q2P6"/>
<dbReference type="STRING" id="208480.SAMN02910418_00647"/>
<dbReference type="Pfam" id="PF05140">
    <property type="entry name" value="ResB"/>
    <property type="match status" value="1"/>
</dbReference>
<accession>A0A1Q5Q2P6</accession>
<dbReference type="GO" id="GO:0017004">
    <property type="term" value="P:cytochrome complex assembly"/>
    <property type="evidence" value="ECO:0007669"/>
    <property type="project" value="UniProtKB-KW"/>
</dbReference>
<name>A0A1Q5Q2P6_9ACTO</name>
<evidence type="ECO:0000256" key="2">
    <source>
        <dbReference type="ARBA" id="ARBA00022692"/>
    </source>
</evidence>
<evidence type="ECO:0000256" key="6">
    <source>
        <dbReference type="SAM" id="Phobius"/>
    </source>
</evidence>
<dbReference type="Proteomes" id="UP000185628">
    <property type="component" value="Unassembled WGS sequence"/>
</dbReference>